<gene>
    <name evidence="1" type="ORF">M9H77_06363</name>
</gene>
<organism evidence="1 2">
    <name type="scientific">Catharanthus roseus</name>
    <name type="common">Madagascar periwinkle</name>
    <name type="synonym">Vinca rosea</name>
    <dbReference type="NCBI Taxonomy" id="4058"/>
    <lineage>
        <taxon>Eukaryota</taxon>
        <taxon>Viridiplantae</taxon>
        <taxon>Streptophyta</taxon>
        <taxon>Embryophyta</taxon>
        <taxon>Tracheophyta</taxon>
        <taxon>Spermatophyta</taxon>
        <taxon>Magnoliopsida</taxon>
        <taxon>eudicotyledons</taxon>
        <taxon>Gunneridae</taxon>
        <taxon>Pentapetalae</taxon>
        <taxon>asterids</taxon>
        <taxon>lamiids</taxon>
        <taxon>Gentianales</taxon>
        <taxon>Apocynaceae</taxon>
        <taxon>Rauvolfioideae</taxon>
        <taxon>Vinceae</taxon>
        <taxon>Catharanthinae</taxon>
        <taxon>Catharanthus</taxon>
    </lineage>
</organism>
<comment type="caution">
    <text evidence="1">The sequence shown here is derived from an EMBL/GenBank/DDBJ whole genome shotgun (WGS) entry which is preliminary data.</text>
</comment>
<reference evidence="2" key="1">
    <citation type="journal article" date="2023" name="Nat. Plants">
        <title>Single-cell RNA sequencing provides a high-resolution roadmap for understanding the multicellular compartmentation of specialized metabolism.</title>
        <authorList>
            <person name="Sun S."/>
            <person name="Shen X."/>
            <person name="Li Y."/>
            <person name="Li Y."/>
            <person name="Wang S."/>
            <person name="Li R."/>
            <person name="Zhang H."/>
            <person name="Shen G."/>
            <person name="Guo B."/>
            <person name="Wei J."/>
            <person name="Xu J."/>
            <person name="St-Pierre B."/>
            <person name="Chen S."/>
            <person name="Sun C."/>
        </authorList>
    </citation>
    <scope>NUCLEOTIDE SEQUENCE [LARGE SCALE GENOMIC DNA]</scope>
</reference>
<protein>
    <submittedName>
        <fullName evidence="1">Uncharacterized protein</fullName>
    </submittedName>
</protein>
<evidence type="ECO:0000313" key="2">
    <source>
        <dbReference type="Proteomes" id="UP001060085"/>
    </source>
</evidence>
<sequence>MNNCGHCGALKFEYEPPEQVQPGQRPQDRLDLILRGFRAELQDLKDQLFKKEIFGKVAAHFDKFICAELLDKKRFPKLFDLVVKHMMHGPCGETNKRNSCMVKRV</sequence>
<dbReference type="EMBL" id="CM044702">
    <property type="protein sequence ID" value="KAI5675413.1"/>
    <property type="molecule type" value="Genomic_DNA"/>
</dbReference>
<dbReference type="Proteomes" id="UP001060085">
    <property type="component" value="Linkage Group LG02"/>
</dbReference>
<proteinExistence type="predicted"/>
<keyword evidence="2" id="KW-1185">Reference proteome</keyword>
<accession>A0ACC0BRW9</accession>
<evidence type="ECO:0000313" key="1">
    <source>
        <dbReference type="EMBL" id="KAI5675413.1"/>
    </source>
</evidence>
<name>A0ACC0BRW9_CATRO</name>